<name>A0A1M4TIZ5_9FLAO</name>
<dbReference type="GO" id="GO:0009279">
    <property type="term" value="C:cell outer membrane"/>
    <property type="evidence" value="ECO:0007669"/>
    <property type="project" value="UniProtKB-SubCell"/>
</dbReference>
<dbReference type="PANTHER" id="PTHR30026">
    <property type="entry name" value="OUTER MEMBRANE PROTEIN TOLC"/>
    <property type="match status" value="1"/>
</dbReference>
<dbReference type="GO" id="GO:0015288">
    <property type="term" value="F:porin activity"/>
    <property type="evidence" value="ECO:0007669"/>
    <property type="project" value="TreeGrafter"/>
</dbReference>
<evidence type="ECO:0000256" key="3">
    <source>
        <dbReference type="ARBA" id="ARBA00022448"/>
    </source>
</evidence>
<protein>
    <submittedName>
        <fullName evidence="10">Outer membrane protein TolC</fullName>
    </submittedName>
</protein>
<evidence type="ECO:0000313" key="11">
    <source>
        <dbReference type="Proteomes" id="UP000184406"/>
    </source>
</evidence>
<keyword evidence="5" id="KW-0812">Transmembrane</keyword>
<comment type="similarity">
    <text evidence="2">Belongs to the outer membrane factor (OMF) (TC 1.B.17) family.</text>
</comment>
<dbReference type="EMBL" id="FQUX01000001">
    <property type="protein sequence ID" value="SHE44406.1"/>
    <property type="molecule type" value="Genomic_DNA"/>
</dbReference>
<feature type="chain" id="PRO_5009907538" evidence="9">
    <location>
        <begin position="31"/>
        <end position="457"/>
    </location>
</feature>
<evidence type="ECO:0000256" key="2">
    <source>
        <dbReference type="ARBA" id="ARBA00007613"/>
    </source>
</evidence>
<keyword evidence="9" id="KW-0732">Signal</keyword>
<dbReference type="Pfam" id="PF02321">
    <property type="entry name" value="OEP"/>
    <property type="match status" value="2"/>
</dbReference>
<evidence type="ECO:0000256" key="4">
    <source>
        <dbReference type="ARBA" id="ARBA00022452"/>
    </source>
</evidence>
<feature type="signal peptide" evidence="9">
    <location>
        <begin position="1"/>
        <end position="30"/>
    </location>
</feature>
<dbReference type="Gene3D" id="1.20.1600.10">
    <property type="entry name" value="Outer membrane efflux proteins (OEP)"/>
    <property type="match status" value="1"/>
</dbReference>
<keyword evidence="11" id="KW-1185">Reference proteome</keyword>
<keyword evidence="3" id="KW-0813">Transport</keyword>
<reference evidence="11" key="1">
    <citation type="submission" date="2016-11" db="EMBL/GenBank/DDBJ databases">
        <authorList>
            <person name="Varghese N."/>
            <person name="Submissions S."/>
        </authorList>
    </citation>
    <scope>NUCLEOTIDE SEQUENCE [LARGE SCALE GENOMIC DNA]</scope>
    <source>
        <strain evidence="11">DSM 17539</strain>
    </source>
</reference>
<organism evidence="10 11">
    <name type="scientific">Arenibacter palladensis</name>
    <dbReference type="NCBI Taxonomy" id="237373"/>
    <lineage>
        <taxon>Bacteria</taxon>
        <taxon>Pseudomonadati</taxon>
        <taxon>Bacteroidota</taxon>
        <taxon>Flavobacteriia</taxon>
        <taxon>Flavobacteriales</taxon>
        <taxon>Flavobacteriaceae</taxon>
        <taxon>Arenibacter</taxon>
    </lineage>
</organism>
<dbReference type="SUPFAM" id="SSF56954">
    <property type="entry name" value="Outer membrane efflux proteins (OEP)"/>
    <property type="match status" value="1"/>
</dbReference>
<dbReference type="InterPro" id="IPR003423">
    <property type="entry name" value="OMP_efflux"/>
</dbReference>
<dbReference type="InterPro" id="IPR051906">
    <property type="entry name" value="TolC-like"/>
</dbReference>
<evidence type="ECO:0000256" key="9">
    <source>
        <dbReference type="SAM" id="SignalP"/>
    </source>
</evidence>
<accession>A0A1M4TIZ5</accession>
<proteinExistence type="inferred from homology"/>
<dbReference type="AlphaFoldDB" id="A0A1M4TIZ5"/>
<evidence type="ECO:0000256" key="5">
    <source>
        <dbReference type="ARBA" id="ARBA00022692"/>
    </source>
</evidence>
<evidence type="ECO:0000256" key="1">
    <source>
        <dbReference type="ARBA" id="ARBA00004442"/>
    </source>
</evidence>
<keyword evidence="7" id="KW-0998">Cell outer membrane</keyword>
<dbReference type="Proteomes" id="UP000184406">
    <property type="component" value="Unassembled WGS sequence"/>
</dbReference>
<keyword evidence="4" id="KW-1134">Transmembrane beta strand</keyword>
<dbReference type="GO" id="GO:0015562">
    <property type="term" value="F:efflux transmembrane transporter activity"/>
    <property type="evidence" value="ECO:0007669"/>
    <property type="project" value="InterPro"/>
</dbReference>
<dbReference type="GO" id="GO:1990281">
    <property type="term" value="C:efflux pump complex"/>
    <property type="evidence" value="ECO:0007669"/>
    <property type="project" value="TreeGrafter"/>
</dbReference>
<feature type="coiled-coil region" evidence="8">
    <location>
        <begin position="169"/>
        <end position="196"/>
    </location>
</feature>
<evidence type="ECO:0000313" key="10">
    <source>
        <dbReference type="EMBL" id="SHE44406.1"/>
    </source>
</evidence>
<evidence type="ECO:0000256" key="8">
    <source>
        <dbReference type="SAM" id="Coils"/>
    </source>
</evidence>
<evidence type="ECO:0000256" key="6">
    <source>
        <dbReference type="ARBA" id="ARBA00023136"/>
    </source>
</evidence>
<keyword evidence="8" id="KW-0175">Coiled coil</keyword>
<gene>
    <name evidence="10" type="ORF">SAMN03080594_101269</name>
</gene>
<dbReference type="PANTHER" id="PTHR30026:SF20">
    <property type="entry name" value="OUTER MEMBRANE PROTEIN TOLC"/>
    <property type="match status" value="1"/>
</dbReference>
<sequence>MTQIKNYKANFMKNSFLALLMLFIASWSYAQEQTYSFTLEEAINFAIENNYGAINADRDLLDAQKQKWETIATGLPQISGAVSYQNQLKQPVSLLPGELAGQEPGTFIPIIFSQPQTASATATLKQQIFDGSYIVGIQATKAFIAYSDNNKVKTELDVRKSVVEAYGNVLLSQESIAILEKNKANLEKNLFETQKLFENGLGDEESVEQLQITLSSVDNQLKNSLRLQSITLQMLNLIMGLDIDAPTQLKENLSDLAQDQIRLDLLDEDLVMDNNIDFKIVDNLNQQRELELKLQKSLALPTLNAFINYGSTSYSDRFNFLGNDSEWFDSSILGFDLSIPIFSSLGRSAKTARAKIALEKARTQKSETEQSIRLQHQTAKSNYLFSIEQYNTASENLALAERIEKKNEIKYSEGLATSFELRQAQTQLYDAQQEYLQSMVEVINNKTALETVLNSKL</sequence>
<comment type="subcellular location">
    <subcellularLocation>
        <location evidence="1">Cell outer membrane</location>
    </subcellularLocation>
</comment>
<evidence type="ECO:0000256" key="7">
    <source>
        <dbReference type="ARBA" id="ARBA00023237"/>
    </source>
</evidence>
<keyword evidence="6" id="KW-0472">Membrane</keyword>